<dbReference type="EMBL" id="JH767570">
    <property type="protein sequence ID" value="EON64752.1"/>
    <property type="molecule type" value="Genomic_DNA"/>
</dbReference>
<dbReference type="InterPro" id="IPR024630">
    <property type="entry name" value="Stc1"/>
</dbReference>
<feature type="domain" description="Stc1" evidence="2">
    <location>
        <begin position="33"/>
        <end position="117"/>
    </location>
</feature>
<feature type="region of interest" description="Disordered" evidence="1">
    <location>
        <begin position="169"/>
        <end position="188"/>
    </location>
</feature>
<feature type="compositionally biased region" description="Acidic residues" evidence="1">
    <location>
        <begin position="124"/>
        <end position="142"/>
    </location>
</feature>
<feature type="compositionally biased region" description="Polar residues" evidence="1">
    <location>
        <begin position="287"/>
        <end position="306"/>
    </location>
</feature>
<sequence>MPRKDSGYNPVTDSYNDMTAERLKRVTLPDKLKCNRCNRNKAPGNFSNKQLAPLRYSIAKSGRSGSTGGYSLTCRMCTGAQVTELHCYMCGKDKGLESFAKQQRRKPDHAKCWDCMNEQLALEPEGDDPVDDGIDDDDDYGEDGFYGSNAYPVMSNSAMSDAGTGLGNLSIDDKTSESGSTTSYGSSQVSTNASLLDFSGNPGSPLGGGVSLPGSVADEEDERYPAQWEGVQVGRRRVPGSSNLPTSSQDSTAGASGSQRTTSGNSFMGTAFDPTKYGQSRRRVPSGTASVVSSKSFASNTTATNNDNRKWAKIPAHKPKDEYPKPTEDDEDEEDEDWKTQTQGSDDEEDDSDDDDDDDDGHYAH</sequence>
<dbReference type="eggNOG" id="ENOG502SB6E">
    <property type="taxonomic scope" value="Eukaryota"/>
</dbReference>
<dbReference type="OMA" id="LVEIECF"/>
<feature type="compositionally biased region" description="Polar residues" evidence="1">
    <location>
        <begin position="240"/>
        <end position="268"/>
    </location>
</feature>
<evidence type="ECO:0000313" key="3">
    <source>
        <dbReference type="EMBL" id="EON64752.1"/>
    </source>
</evidence>
<dbReference type="STRING" id="1168221.R7YS46"/>
<feature type="compositionally biased region" description="Acidic residues" evidence="1">
    <location>
        <begin position="328"/>
        <end position="337"/>
    </location>
</feature>
<evidence type="ECO:0000259" key="2">
    <source>
        <dbReference type="Pfam" id="PF12898"/>
    </source>
</evidence>
<protein>
    <recommendedName>
        <fullName evidence="2">Stc1 domain-containing protein</fullName>
    </recommendedName>
</protein>
<evidence type="ECO:0000256" key="1">
    <source>
        <dbReference type="SAM" id="MobiDB-lite"/>
    </source>
</evidence>
<keyword evidence="4" id="KW-1185">Reference proteome</keyword>
<dbReference type="OrthoDB" id="3514033at2759"/>
<accession>R7YS46</accession>
<name>R7YS46_CONA1</name>
<dbReference type="AlphaFoldDB" id="R7YS46"/>
<dbReference type="RefSeq" id="XP_007780069.1">
    <property type="nucleotide sequence ID" value="XM_007781879.1"/>
</dbReference>
<reference evidence="4" key="1">
    <citation type="submission" date="2012-06" db="EMBL/GenBank/DDBJ databases">
        <title>The genome sequence of Coniosporium apollinis CBS 100218.</title>
        <authorList>
            <consortium name="The Broad Institute Genome Sequencing Platform"/>
            <person name="Cuomo C."/>
            <person name="Gorbushina A."/>
            <person name="Noack S."/>
            <person name="Walker B."/>
            <person name="Young S.K."/>
            <person name="Zeng Q."/>
            <person name="Gargeya S."/>
            <person name="Fitzgerald M."/>
            <person name="Haas B."/>
            <person name="Abouelleil A."/>
            <person name="Alvarado L."/>
            <person name="Arachchi H.M."/>
            <person name="Berlin A.M."/>
            <person name="Chapman S.B."/>
            <person name="Goldberg J."/>
            <person name="Griggs A."/>
            <person name="Gujja S."/>
            <person name="Hansen M."/>
            <person name="Howarth C."/>
            <person name="Imamovic A."/>
            <person name="Larimer J."/>
            <person name="McCowan C."/>
            <person name="Montmayeur A."/>
            <person name="Murphy C."/>
            <person name="Neiman D."/>
            <person name="Pearson M."/>
            <person name="Priest M."/>
            <person name="Roberts A."/>
            <person name="Saif S."/>
            <person name="Shea T."/>
            <person name="Sisk P."/>
            <person name="Sykes S."/>
            <person name="Wortman J."/>
            <person name="Nusbaum C."/>
            <person name="Birren B."/>
        </authorList>
    </citation>
    <scope>NUCLEOTIDE SEQUENCE [LARGE SCALE GENOMIC DNA]</scope>
    <source>
        <strain evidence="4">CBS 100218</strain>
    </source>
</reference>
<dbReference type="GeneID" id="19901296"/>
<evidence type="ECO:0000313" key="4">
    <source>
        <dbReference type="Proteomes" id="UP000016924"/>
    </source>
</evidence>
<dbReference type="HOGENOM" id="CLU_052193_0_0_1"/>
<dbReference type="Proteomes" id="UP000016924">
    <property type="component" value="Unassembled WGS sequence"/>
</dbReference>
<gene>
    <name evidence="3" type="ORF">W97_03985</name>
</gene>
<organism evidence="3 4">
    <name type="scientific">Coniosporium apollinis (strain CBS 100218)</name>
    <name type="common">Rock-inhabiting black yeast</name>
    <dbReference type="NCBI Taxonomy" id="1168221"/>
    <lineage>
        <taxon>Eukaryota</taxon>
        <taxon>Fungi</taxon>
        <taxon>Dikarya</taxon>
        <taxon>Ascomycota</taxon>
        <taxon>Pezizomycotina</taxon>
        <taxon>Dothideomycetes</taxon>
        <taxon>Dothideomycetes incertae sedis</taxon>
        <taxon>Coniosporium</taxon>
    </lineage>
</organism>
<dbReference type="Pfam" id="PF12898">
    <property type="entry name" value="Stc1"/>
    <property type="match status" value="1"/>
</dbReference>
<feature type="compositionally biased region" description="Basic and acidic residues" evidence="1">
    <location>
        <begin position="318"/>
        <end position="327"/>
    </location>
</feature>
<feature type="compositionally biased region" description="Low complexity" evidence="1">
    <location>
        <begin position="177"/>
        <end position="188"/>
    </location>
</feature>
<feature type="region of interest" description="Disordered" evidence="1">
    <location>
        <begin position="194"/>
        <end position="365"/>
    </location>
</feature>
<feature type="compositionally biased region" description="Acidic residues" evidence="1">
    <location>
        <begin position="345"/>
        <end position="365"/>
    </location>
</feature>
<feature type="region of interest" description="Disordered" evidence="1">
    <location>
        <begin position="123"/>
        <end position="147"/>
    </location>
</feature>
<proteinExistence type="predicted"/>